<organism evidence="1">
    <name type="scientific">Anguilla anguilla</name>
    <name type="common">European freshwater eel</name>
    <name type="synonym">Muraena anguilla</name>
    <dbReference type="NCBI Taxonomy" id="7936"/>
    <lineage>
        <taxon>Eukaryota</taxon>
        <taxon>Metazoa</taxon>
        <taxon>Chordata</taxon>
        <taxon>Craniata</taxon>
        <taxon>Vertebrata</taxon>
        <taxon>Euteleostomi</taxon>
        <taxon>Actinopterygii</taxon>
        <taxon>Neopterygii</taxon>
        <taxon>Teleostei</taxon>
        <taxon>Anguilliformes</taxon>
        <taxon>Anguillidae</taxon>
        <taxon>Anguilla</taxon>
    </lineage>
</organism>
<sequence length="95" mass="11325">MGNSHFELSYPILPTLAKEAGLDCYVAKRVFPFQIPYYFLSWFVLTDELEECCTLCVKQIYLLILHKIFPNFEELTENKWQNFLARHRSYSNIKP</sequence>
<name>A0A0E9WHE7_ANGAN</name>
<evidence type="ECO:0000313" key="1">
    <source>
        <dbReference type="EMBL" id="JAH88898.1"/>
    </source>
</evidence>
<reference evidence="1" key="1">
    <citation type="submission" date="2014-11" db="EMBL/GenBank/DDBJ databases">
        <authorList>
            <person name="Amaro Gonzalez C."/>
        </authorList>
    </citation>
    <scope>NUCLEOTIDE SEQUENCE</scope>
</reference>
<dbReference type="EMBL" id="GBXM01019679">
    <property type="protein sequence ID" value="JAH88898.1"/>
    <property type="molecule type" value="Transcribed_RNA"/>
</dbReference>
<accession>A0A0E9WHE7</accession>
<protein>
    <submittedName>
        <fullName evidence="1">Uncharacterized protein</fullName>
    </submittedName>
</protein>
<proteinExistence type="predicted"/>
<reference evidence="1" key="2">
    <citation type="journal article" date="2015" name="Fish Shellfish Immunol.">
        <title>Early steps in the European eel (Anguilla anguilla)-Vibrio vulnificus interaction in the gills: Role of the RtxA13 toxin.</title>
        <authorList>
            <person name="Callol A."/>
            <person name="Pajuelo D."/>
            <person name="Ebbesson L."/>
            <person name="Teles M."/>
            <person name="MacKenzie S."/>
            <person name="Amaro C."/>
        </authorList>
    </citation>
    <scope>NUCLEOTIDE SEQUENCE</scope>
</reference>
<dbReference type="AlphaFoldDB" id="A0A0E9WHE7"/>